<dbReference type="RefSeq" id="WP_074890375.1">
    <property type="nucleotide sequence ID" value="NZ_FOXO01000025.1"/>
</dbReference>
<gene>
    <name evidence="2" type="ORF">SAMN04487928_12510</name>
</gene>
<evidence type="ECO:0000259" key="1">
    <source>
        <dbReference type="Pfam" id="PF08401"/>
    </source>
</evidence>
<evidence type="ECO:0000313" key="2">
    <source>
        <dbReference type="EMBL" id="SFQ22850.1"/>
    </source>
</evidence>
<accession>A0A1I5WT10</accession>
<dbReference type="OrthoDB" id="9803716at2"/>
<dbReference type="Pfam" id="PF08401">
    <property type="entry name" value="ArdcN"/>
    <property type="match status" value="1"/>
</dbReference>
<name>A0A1I5WT10_9FIRM</name>
<reference evidence="3" key="1">
    <citation type="submission" date="2016-10" db="EMBL/GenBank/DDBJ databases">
        <authorList>
            <person name="Varghese N."/>
            <person name="Submissions S."/>
        </authorList>
    </citation>
    <scope>NUCLEOTIDE SEQUENCE [LARGE SCALE GENOMIC DNA]</scope>
    <source>
        <strain evidence="3">P18</strain>
    </source>
</reference>
<dbReference type="AlphaFoldDB" id="A0A1I5WT10"/>
<feature type="domain" description="N-terminal" evidence="1">
    <location>
        <begin position="10"/>
        <end position="103"/>
    </location>
</feature>
<dbReference type="Gene3D" id="1.10.10.2910">
    <property type="match status" value="1"/>
</dbReference>
<proteinExistence type="predicted"/>
<dbReference type="InterPro" id="IPR013610">
    <property type="entry name" value="ArdC_N"/>
</dbReference>
<dbReference type="Proteomes" id="UP000182624">
    <property type="component" value="Unassembled WGS sequence"/>
</dbReference>
<sequence length="338" mass="38035">MNEEFEKSKMDAVMDKLEKGVHDLFNSENYKNYLSTMAKFHTYSFNNTLLIALQRPDATLVAGYHAWNRNFGRYVKKGAKGIKIISPVVKKKEEPEKDNMIPVLASGQTMEDYKILHPDKKPEYVSAGFKVSTVFDVSDTDGKELPAIGVKELGGQVENYEKMIDALKAISIVPVEFGNIDSGAKGLYSMTDKKIVVQDNMSEVQTIKTLIHEQVHSRLDDRDKISAEGLEKRSRNDSEQIAESVAFTVCQHYGIDTSDYSFGYIASWSEGKDTKELKASMETIRKTASTMIKELNSELGIEEIGKEKQNFVERHAAEHKDISTDKAVKAKHSMEMAI</sequence>
<keyword evidence="3" id="KW-1185">Reference proteome</keyword>
<evidence type="ECO:0000313" key="3">
    <source>
        <dbReference type="Proteomes" id="UP000182624"/>
    </source>
</evidence>
<dbReference type="GO" id="GO:0003697">
    <property type="term" value="F:single-stranded DNA binding"/>
    <property type="evidence" value="ECO:0007669"/>
    <property type="project" value="InterPro"/>
</dbReference>
<dbReference type="EMBL" id="FOXO01000025">
    <property type="protein sequence ID" value="SFQ22850.1"/>
    <property type="molecule type" value="Genomic_DNA"/>
</dbReference>
<protein>
    <recommendedName>
        <fullName evidence="1">N-terminal domain-containing protein</fullName>
    </recommendedName>
</protein>
<organism evidence="2 3">
    <name type="scientific">Butyrivibrio proteoclasticus</name>
    <dbReference type="NCBI Taxonomy" id="43305"/>
    <lineage>
        <taxon>Bacteria</taxon>
        <taxon>Bacillati</taxon>
        <taxon>Bacillota</taxon>
        <taxon>Clostridia</taxon>
        <taxon>Lachnospirales</taxon>
        <taxon>Lachnospiraceae</taxon>
        <taxon>Butyrivibrio</taxon>
    </lineage>
</organism>